<evidence type="ECO:0000313" key="4">
    <source>
        <dbReference type="Proteomes" id="UP000256253"/>
    </source>
</evidence>
<accession>A0A3D9UZU5</accession>
<proteinExistence type="predicted"/>
<reference evidence="3 4" key="1">
    <citation type="submission" date="2018-08" db="EMBL/GenBank/DDBJ databases">
        <title>Sequencing the genomes of 1000 actinobacteria strains.</title>
        <authorList>
            <person name="Klenk H.-P."/>
        </authorList>
    </citation>
    <scope>NUCLEOTIDE SEQUENCE [LARGE SCALE GENOMIC DNA]</scope>
    <source>
        <strain evidence="3 4">DSM 22967</strain>
    </source>
</reference>
<evidence type="ECO:0000256" key="1">
    <source>
        <dbReference type="SAM" id="MobiDB-lite"/>
    </source>
</evidence>
<name>A0A3D9UZU5_9MICO</name>
<dbReference type="AlphaFoldDB" id="A0A3D9UZU5"/>
<organism evidence="3 4">
    <name type="scientific">Calidifontibacter indicus</name>
    <dbReference type="NCBI Taxonomy" id="419650"/>
    <lineage>
        <taxon>Bacteria</taxon>
        <taxon>Bacillati</taxon>
        <taxon>Actinomycetota</taxon>
        <taxon>Actinomycetes</taxon>
        <taxon>Micrococcales</taxon>
        <taxon>Dermacoccaceae</taxon>
        <taxon>Calidifontibacter</taxon>
    </lineage>
</organism>
<comment type="caution">
    <text evidence="3">The sequence shown here is derived from an EMBL/GenBank/DDBJ whole genome shotgun (WGS) entry which is preliminary data.</text>
</comment>
<feature type="region of interest" description="Disordered" evidence="1">
    <location>
        <begin position="1"/>
        <end position="31"/>
    </location>
</feature>
<dbReference type="RefSeq" id="WP_115923313.1">
    <property type="nucleotide sequence ID" value="NZ_QTUA01000001.1"/>
</dbReference>
<keyword evidence="2" id="KW-0812">Transmembrane</keyword>
<keyword evidence="2" id="KW-1133">Transmembrane helix</keyword>
<protein>
    <submittedName>
        <fullName evidence="3">Uncharacterized protein DUF4191</fullName>
    </submittedName>
</protein>
<dbReference type="Proteomes" id="UP000256253">
    <property type="component" value="Unassembled WGS sequence"/>
</dbReference>
<evidence type="ECO:0000313" key="3">
    <source>
        <dbReference type="EMBL" id="REF31484.1"/>
    </source>
</evidence>
<feature type="compositionally biased region" description="Basic residues" evidence="1">
    <location>
        <begin position="10"/>
        <end position="20"/>
    </location>
</feature>
<keyword evidence="2" id="KW-0472">Membrane</keyword>
<gene>
    <name evidence="3" type="ORF">DFJ65_2552</name>
</gene>
<dbReference type="InterPro" id="IPR025445">
    <property type="entry name" value="DUF4191"/>
</dbReference>
<sequence>MSTSSEQAPKKSRRGNKPGRKPKDPNKPGRFSQISTLYKGAVKQNPQIPLWMALAFAVGFVPLLLIGVAWGHPYYLGFIGIMIGLLLAMILFGRLAERAAYSQLDGQPGASGAALGALRRGWFVEQEPVAAEAGRARNVRDMAAAAMVFRAVGKPGVVLIGEGPRGNATKLLNSEKKRVERVVGPEVPVTIYRVGQGDDAIAVGDITKKMGKLDKKLTTAEVSSVNKRLRALGSKRPPIPAGMDPKNARADRRGLRGR</sequence>
<feature type="transmembrane region" description="Helical" evidence="2">
    <location>
        <begin position="74"/>
        <end position="93"/>
    </location>
</feature>
<dbReference type="Pfam" id="PF13829">
    <property type="entry name" value="DUF4191"/>
    <property type="match status" value="1"/>
</dbReference>
<feature type="region of interest" description="Disordered" evidence="1">
    <location>
        <begin position="231"/>
        <end position="258"/>
    </location>
</feature>
<evidence type="ECO:0000256" key="2">
    <source>
        <dbReference type="SAM" id="Phobius"/>
    </source>
</evidence>
<feature type="transmembrane region" description="Helical" evidence="2">
    <location>
        <begin position="48"/>
        <end position="68"/>
    </location>
</feature>
<keyword evidence="4" id="KW-1185">Reference proteome</keyword>
<dbReference type="OrthoDB" id="8479889at2"/>
<dbReference type="EMBL" id="QTUA01000001">
    <property type="protein sequence ID" value="REF31484.1"/>
    <property type="molecule type" value="Genomic_DNA"/>
</dbReference>
<feature type="compositionally biased region" description="Basic and acidic residues" evidence="1">
    <location>
        <begin position="246"/>
        <end position="258"/>
    </location>
</feature>